<evidence type="ECO:0000313" key="1">
    <source>
        <dbReference type="EMBL" id="GLQ10098.1"/>
    </source>
</evidence>
<dbReference type="EMBL" id="BSNG01000001">
    <property type="protein sequence ID" value="GLQ10098.1"/>
    <property type="molecule type" value="Genomic_DNA"/>
</dbReference>
<dbReference type="RefSeq" id="WP_284390429.1">
    <property type="nucleotide sequence ID" value="NZ_BSNG01000001.1"/>
</dbReference>
<organism evidence="1 2">
    <name type="scientific">Devosia yakushimensis</name>
    <dbReference type="NCBI Taxonomy" id="470028"/>
    <lineage>
        <taxon>Bacteria</taxon>
        <taxon>Pseudomonadati</taxon>
        <taxon>Pseudomonadota</taxon>
        <taxon>Alphaproteobacteria</taxon>
        <taxon>Hyphomicrobiales</taxon>
        <taxon>Devosiaceae</taxon>
        <taxon>Devosia</taxon>
    </lineage>
</organism>
<dbReference type="Proteomes" id="UP001161406">
    <property type="component" value="Unassembled WGS sequence"/>
</dbReference>
<reference evidence="1" key="2">
    <citation type="submission" date="2023-01" db="EMBL/GenBank/DDBJ databases">
        <title>Draft genome sequence of Devosia yakushimensis strain NBRC 103855.</title>
        <authorList>
            <person name="Sun Q."/>
            <person name="Mori K."/>
        </authorList>
    </citation>
    <scope>NUCLEOTIDE SEQUENCE</scope>
    <source>
        <strain evidence="1">NBRC 103855</strain>
    </source>
</reference>
<proteinExistence type="predicted"/>
<evidence type="ECO:0000313" key="2">
    <source>
        <dbReference type="Proteomes" id="UP001161406"/>
    </source>
</evidence>
<accession>A0ABQ5UFZ8</accession>
<gene>
    <name evidence="1" type="ORF">GCM10007913_20300</name>
</gene>
<protein>
    <recommendedName>
        <fullName evidence="3">DUF4365 domain-containing protein</fullName>
    </recommendedName>
</protein>
<sequence length="195" mass="22657">MTLDASSYFDHIKAYISDEYIVHRGDGGEIVLREKYFREGETKKTTRVVRLPYKGKAFAIKLDGRNDPLFHFLDNNGKEWSKRCDFVVFQCVNRKVVAYLFEFKTKSLDAGSIIDQLKSGAHWCACLRKVVEQYTGDNRPLRTKKFVLTENNNPDAYLDEAKKYLARDPSVRHYHYDEIETLALDDLENDSVNTV</sequence>
<comment type="caution">
    <text evidence="1">The sequence shown here is derived from an EMBL/GenBank/DDBJ whole genome shotgun (WGS) entry which is preliminary data.</text>
</comment>
<keyword evidence="2" id="KW-1185">Reference proteome</keyword>
<name>A0ABQ5UFZ8_9HYPH</name>
<evidence type="ECO:0008006" key="3">
    <source>
        <dbReference type="Google" id="ProtNLM"/>
    </source>
</evidence>
<reference evidence="1" key="1">
    <citation type="journal article" date="2014" name="Int. J. Syst. Evol. Microbiol.">
        <title>Complete genome of a new Firmicutes species belonging to the dominant human colonic microbiota ('Ruminococcus bicirculans') reveals two chromosomes and a selective capacity to utilize plant glucans.</title>
        <authorList>
            <consortium name="NISC Comparative Sequencing Program"/>
            <person name="Wegmann U."/>
            <person name="Louis P."/>
            <person name="Goesmann A."/>
            <person name="Henrissat B."/>
            <person name="Duncan S.H."/>
            <person name="Flint H.J."/>
        </authorList>
    </citation>
    <scope>NUCLEOTIDE SEQUENCE</scope>
    <source>
        <strain evidence="1">NBRC 103855</strain>
    </source>
</reference>